<organism evidence="3 4">
    <name type="scientific">Cinara cedri</name>
    <dbReference type="NCBI Taxonomy" id="506608"/>
    <lineage>
        <taxon>Eukaryota</taxon>
        <taxon>Metazoa</taxon>
        <taxon>Ecdysozoa</taxon>
        <taxon>Arthropoda</taxon>
        <taxon>Hexapoda</taxon>
        <taxon>Insecta</taxon>
        <taxon>Pterygota</taxon>
        <taxon>Neoptera</taxon>
        <taxon>Paraneoptera</taxon>
        <taxon>Hemiptera</taxon>
        <taxon>Sternorrhyncha</taxon>
        <taxon>Aphidomorpha</taxon>
        <taxon>Aphidoidea</taxon>
        <taxon>Aphididae</taxon>
        <taxon>Lachninae</taxon>
        <taxon>Cinara</taxon>
    </lineage>
</organism>
<dbReference type="InterPro" id="IPR036915">
    <property type="entry name" value="Cyclin-like_sf"/>
</dbReference>
<evidence type="ECO:0000313" key="4">
    <source>
        <dbReference type="Proteomes" id="UP000325440"/>
    </source>
</evidence>
<evidence type="ECO:0000256" key="1">
    <source>
        <dbReference type="ARBA" id="ARBA00038508"/>
    </source>
</evidence>
<dbReference type="AlphaFoldDB" id="A0A5E4N628"/>
<dbReference type="GO" id="GO:0000307">
    <property type="term" value="C:cyclin-dependent protein kinase holoenzyme complex"/>
    <property type="evidence" value="ECO:0007669"/>
    <property type="project" value="TreeGrafter"/>
</dbReference>
<proteinExistence type="inferred from homology"/>
<evidence type="ECO:0000313" key="3">
    <source>
        <dbReference type="EMBL" id="VVC39199.1"/>
    </source>
</evidence>
<dbReference type="OrthoDB" id="244495at2759"/>
<reference evidence="3 4" key="1">
    <citation type="submission" date="2019-08" db="EMBL/GenBank/DDBJ databases">
        <authorList>
            <person name="Alioto T."/>
            <person name="Alioto T."/>
            <person name="Gomez Garrido J."/>
        </authorList>
    </citation>
    <scope>NUCLEOTIDE SEQUENCE [LARGE SCALE GENOMIC DNA]</scope>
</reference>
<dbReference type="GO" id="GO:0005634">
    <property type="term" value="C:nucleus"/>
    <property type="evidence" value="ECO:0007669"/>
    <property type="project" value="TreeGrafter"/>
</dbReference>
<name>A0A5E4N628_9HEMI</name>
<accession>A0A5E4N628</accession>
<dbReference type="Proteomes" id="UP000325440">
    <property type="component" value="Unassembled WGS sequence"/>
</dbReference>
<keyword evidence="4" id="KW-1185">Reference proteome</keyword>
<dbReference type="Gene3D" id="1.10.472.10">
    <property type="entry name" value="Cyclin-like"/>
    <property type="match status" value="1"/>
</dbReference>
<gene>
    <name evidence="3" type="ORF">CINCED_3A007587</name>
</gene>
<dbReference type="SUPFAM" id="SSF47954">
    <property type="entry name" value="Cyclin-like"/>
    <property type="match status" value="1"/>
</dbReference>
<dbReference type="PANTHER" id="PTHR15615:SF108">
    <property type="entry name" value="PROTEIN CNPPD1"/>
    <property type="match status" value="1"/>
</dbReference>
<dbReference type="Pfam" id="PF08613">
    <property type="entry name" value="Cyclin"/>
    <property type="match status" value="1"/>
</dbReference>
<dbReference type="EMBL" id="CABPRJ010001894">
    <property type="protein sequence ID" value="VVC39199.1"/>
    <property type="molecule type" value="Genomic_DNA"/>
</dbReference>
<dbReference type="InterPro" id="IPR013922">
    <property type="entry name" value="Cyclin_PHO80-like"/>
</dbReference>
<sequence>MTSSKYCVRTRNRIKLPNAKNLETEQDHDEFLSKLTSALCCENFNRLPLNSSLGRLPLSELAQELKTGKLISKFEDFDCYSDGEDESPYVYTCSFVLAIMYFERLKASNPNYLKCINSSELFLMSLLVASKYLHDDGELDSAINSEWAAAYGISLKTINQMEKDYLSAMNWEFFISDEEFTTKHKQIVDQLYGDLKKSNSVLLKMFLLISSVVQTIRKLYRRKIVRQKIKQMIAMSTVITVVTATSMRLKINNENQNLIPELYDEIESNPNYPIISFTHNNETVHPEHATDDSKTWHSYNSKLVQLLDHLLLMNICVSENRQLLHQTTTTSDTDMNHIQNTTNLKYFTFFNYLKSENHKS</sequence>
<comment type="similarity">
    <text evidence="1">Belongs to the CNPPD1 family.</text>
</comment>
<protein>
    <recommendedName>
        <fullName evidence="2">Protein CNPPD1</fullName>
    </recommendedName>
</protein>
<dbReference type="GO" id="GO:0019901">
    <property type="term" value="F:protein kinase binding"/>
    <property type="evidence" value="ECO:0007669"/>
    <property type="project" value="InterPro"/>
</dbReference>
<dbReference type="CDD" id="cd20557">
    <property type="entry name" value="CYCLIN_ScPCL1-like"/>
    <property type="match status" value="1"/>
</dbReference>
<evidence type="ECO:0000256" key="2">
    <source>
        <dbReference type="ARBA" id="ARBA00040808"/>
    </source>
</evidence>
<dbReference type="PANTHER" id="PTHR15615">
    <property type="match status" value="1"/>
</dbReference>
<dbReference type="GO" id="GO:0016538">
    <property type="term" value="F:cyclin-dependent protein serine/threonine kinase regulator activity"/>
    <property type="evidence" value="ECO:0007669"/>
    <property type="project" value="TreeGrafter"/>
</dbReference>